<keyword evidence="6" id="KW-1185">Reference proteome</keyword>
<feature type="region of interest" description="Disordered" evidence="4">
    <location>
        <begin position="1"/>
        <end position="26"/>
    </location>
</feature>
<keyword evidence="5" id="KW-0240">DNA-directed RNA polymerase</keyword>
<dbReference type="PANTHER" id="PTHR15367:SF2">
    <property type="entry name" value="DNA-DIRECTED RNA POLYMERASE III SUBUNIT"/>
    <property type="match status" value="1"/>
</dbReference>
<reference evidence="5 6" key="1">
    <citation type="journal article" date="2010" name="Science">
        <title>Genomic comparison of the ants Camponotus floridanus and Harpegnathos saltator.</title>
        <authorList>
            <person name="Bonasio R."/>
            <person name="Zhang G."/>
            <person name="Ye C."/>
            <person name="Mutti N.S."/>
            <person name="Fang X."/>
            <person name="Qin N."/>
            <person name="Donahue G."/>
            <person name="Yang P."/>
            <person name="Li Q."/>
            <person name="Li C."/>
            <person name="Zhang P."/>
            <person name="Huang Z."/>
            <person name="Berger S.L."/>
            <person name="Reinberg D."/>
            <person name="Wang J."/>
            <person name="Liebig J."/>
        </authorList>
    </citation>
    <scope>NUCLEOTIDE SEQUENCE [LARGE SCALE GENOMIC DNA]</scope>
    <source>
        <strain evidence="5 6">R22 G/1</strain>
    </source>
</reference>
<feature type="compositionally biased region" description="Polar residues" evidence="4">
    <location>
        <begin position="120"/>
        <end position="132"/>
    </location>
</feature>
<keyword evidence="5" id="KW-0804">Transcription</keyword>
<accession>E2C5B1</accession>
<dbReference type="EMBL" id="GL452770">
    <property type="protein sequence ID" value="EFN76844.1"/>
    <property type="molecule type" value="Genomic_DNA"/>
</dbReference>
<dbReference type="OrthoDB" id="66964at2759"/>
<comment type="similarity">
    <text evidence="2">Belongs to the eukaryotic RPC7 RNA polymerase subunit family.</text>
</comment>
<gene>
    <name evidence="5" type="ORF">EAI_16491</name>
</gene>
<organism evidence="6">
    <name type="scientific">Harpegnathos saltator</name>
    <name type="common">Jerdon's jumping ant</name>
    <dbReference type="NCBI Taxonomy" id="610380"/>
    <lineage>
        <taxon>Eukaryota</taxon>
        <taxon>Metazoa</taxon>
        <taxon>Ecdysozoa</taxon>
        <taxon>Arthropoda</taxon>
        <taxon>Hexapoda</taxon>
        <taxon>Insecta</taxon>
        <taxon>Pterygota</taxon>
        <taxon>Neoptera</taxon>
        <taxon>Endopterygota</taxon>
        <taxon>Hymenoptera</taxon>
        <taxon>Apocrita</taxon>
        <taxon>Aculeata</taxon>
        <taxon>Formicoidea</taxon>
        <taxon>Formicidae</taxon>
        <taxon>Ponerinae</taxon>
        <taxon>Ponerini</taxon>
        <taxon>Harpegnathos</taxon>
    </lineage>
</organism>
<evidence type="ECO:0000256" key="4">
    <source>
        <dbReference type="SAM" id="MobiDB-lite"/>
    </source>
</evidence>
<dbReference type="PANTHER" id="PTHR15367">
    <property type="entry name" value="DNA-DIRECTED RNA POLYMERASE III"/>
    <property type="match status" value="1"/>
</dbReference>
<comment type="subcellular location">
    <subcellularLocation>
        <location evidence="1">Nucleus</location>
    </subcellularLocation>
</comment>
<evidence type="ECO:0000256" key="2">
    <source>
        <dbReference type="ARBA" id="ARBA00008352"/>
    </source>
</evidence>
<dbReference type="OMA" id="KDLHAPF"/>
<dbReference type="FunCoup" id="E2C5B1">
    <property type="interactions" value="260"/>
</dbReference>
<feature type="compositionally biased region" description="Basic and acidic residues" evidence="4">
    <location>
        <begin position="151"/>
        <end position="160"/>
    </location>
</feature>
<feature type="compositionally biased region" description="Acidic residues" evidence="4">
    <location>
        <begin position="178"/>
        <end position="204"/>
    </location>
</feature>
<dbReference type="KEGG" id="hst:105190231"/>
<evidence type="ECO:0000256" key="1">
    <source>
        <dbReference type="ARBA" id="ARBA00004123"/>
    </source>
</evidence>
<dbReference type="InterPro" id="IPR024661">
    <property type="entry name" value="RNA_pol_III_Rpc31"/>
</dbReference>
<dbReference type="Pfam" id="PF11705">
    <property type="entry name" value="RNA_pol_3_Rpc31"/>
    <property type="match status" value="1"/>
</dbReference>
<proteinExistence type="inferred from homology"/>
<dbReference type="Proteomes" id="UP000008237">
    <property type="component" value="Unassembled WGS sequence"/>
</dbReference>
<keyword evidence="3" id="KW-0539">Nucleus</keyword>
<evidence type="ECO:0000256" key="3">
    <source>
        <dbReference type="ARBA" id="ARBA00023242"/>
    </source>
</evidence>
<protein>
    <submittedName>
        <fullName evidence="5">DNA-directed RNA polymerase III subunit RPC7-like</fullName>
    </submittedName>
</protein>
<dbReference type="PhylomeDB" id="E2C5B1"/>
<name>E2C5B1_HARSA</name>
<dbReference type="AlphaFoldDB" id="E2C5B1"/>
<dbReference type="InParanoid" id="E2C5B1"/>
<feature type="compositionally biased region" description="Acidic residues" evidence="4">
    <location>
        <begin position="215"/>
        <end position="230"/>
    </location>
</feature>
<feature type="region of interest" description="Disordered" evidence="4">
    <location>
        <begin position="112"/>
        <end position="230"/>
    </location>
</feature>
<dbReference type="STRING" id="610380.E2C5B1"/>
<evidence type="ECO:0000313" key="5">
    <source>
        <dbReference type="EMBL" id="EFN76844.1"/>
    </source>
</evidence>
<evidence type="ECO:0000313" key="6">
    <source>
        <dbReference type="Proteomes" id="UP000008237"/>
    </source>
</evidence>
<dbReference type="GO" id="GO:0006383">
    <property type="term" value="P:transcription by RNA polymerase III"/>
    <property type="evidence" value="ECO:0007669"/>
    <property type="project" value="InterPro"/>
</dbReference>
<sequence>MAGRGRGKPTMSFNTEQLGVNKGELPPQVLQPPLPYPMLDLHVSNFESTNEINYLVELKRDFAEYMRDSLNNITPEVMKKDIERYSDHYQDVLDNSEQKPKYDWSRMPEELAPSLKRKATSSLKAGNNQKMKTNTKRKRPRVIDDDDDDDNKQGTEEKPKQQKNTKQAQDNIEKEIKEEEEEDEENSDEEMEEYEIDEEMDDGTDYVNNYFDNGEGFDDEEENQDDGPLY</sequence>
<dbReference type="GO" id="GO:0005666">
    <property type="term" value="C:RNA polymerase III complex"/>
    <property type="evidence" value="ECO:0007669"/>
    <property type="project" value="TreeGrafter"/>
</dbReference>